<keyword evidence="5" id="KW-0479">Metal-binding</keyword>
<evidence type="ECO:0000256" key="7">
    <source>
        <dbReference type="ARBA" id="ARBA00022801"/>
    </source>
</evidence>
<dbReference type="InterPro" id="IPR012337">
    <property type="entry name" value="RNaseH-like_sf"/>
</dbReference>
<dbReference type="GO" id="GO:0043137">
    <property type="term" value="P:DNA replication, removal of RNA primer"/>
    <property type="evidence" value="ECO:0007669"/>
    <property type="project" value="TreeGrafter"/>
</dbReference>
<keyword evidence="4" id="KW-0540">Nuclease</keyword>
<evidence type="ECO:0000256" key="5">
    <source>
        <dbReference type="ARBA" id="ARBA00022723"/>
    </source>
</evidence>
<organism evidence="9">
    <name type="scientific">Indivirus ILV1</name>
    <dbReference type="NCBI Taxonomy" id="1977633"/>
    <lineage>
        <taxon>Viruses</taxon>
        <taxon>Varidnaviria</taxon>
        <taxon>Bamfordvirae</taxon>
        <taxon>Nucleocytoviricota</taxon>
        <taxon>Megaviricetes</taxon>
        <taxon>Imitervirales</taxon>
        <taxon>Mimiviridae</taxon>
        <taxon>Klosneuvirinae</taxon>
        <taxon>Indivirus</taxon>
    </lineage>
</organism>
<dbReference type="GO" id="GO:0003676">
    <property type="term" value="F:nucleic acid binding"/>
    <property type="evidence" value="ECO:0007669"/>
    <property type="project" value="InterPro"/>
</dbReference>
<proteinExistence type="inferred from homology"/>
<keyword evidence="6" id="KW-0255">Endonuclease</keyword>
<dbReference type="CDD" id="cd09280">
    <property type="entry name" value="RNase_HI_eukaryote_like"/>
    <property type="match status" value="1"/>
</dbReference>
<dbReference type="Pfam" id="PF00075">
    <property type="entry name" value="RNase_H"/>
    <property type="match status" value="1"/>
</dbReference>
<accession>A0A1V0SDD0</accession>
<dbReference type="InterPro" id="IPR002156">
    <property type="entry name" value="RNaseH_domain"/>
</dbReference>
<dbReference type="SUPFAM" id="SSF53098">
    <property type="entry name" value="Ribonuclease H-like"/>
    <property type="match status" value="1"/>
</dbReference>
<dbReference type="GO" id="GO:0046872">
    <property type="term" value="F:metal ion binding"/>
    <property type="evidence" value="ECO:0007669"/>
    <property type="project" value="UniProtKB-KW"/>
</dbReference>
<evidence type="ECO:0000256" key="2">
    <source>
        <dbReference type="ARBA" id="ARBA00005300"/>
    </source>
</evidence>
<evidence type="ECO:0000259" key="8">
    <source>
        <dbReference type="PROSITE" id="PS50879"/>
    </source>
</evidence>
<evidence type="ECO:0000256" key="1">
    <source>
        <dbReference type="ARBA" id="ARBA00000077"/>
    </source>
</evidence>
<name>A0A1V0SDD0_9VIRU</name>
<dbReference type="PROSITE" id="PS50879">
    <property type="entry name" value="RNASE_H_1"/>
    <property type="match status" value="1"/>
</dbReference>
<evidence type="ECO:0000256" key="3">
    <source>
        <dbReference type="ARBA" id="ARBA00012180"/>
    </source>
</evidence>
<reference evidence="9" key="1">
    <citation type="journal article" date="2017" name="Science">
        <title>Giant viruses with an expanded complement of translation system components.</title>
        <authorList>
            <person name="Schulz F."/>
            <person name="Yutin N."/>
            <person name="Ivanova N.N."/>
            <person name="Ortega D.R."/>
            <person name="Lee T.K."/>
            <person name="Vierheilig J."/>
            <person name="Daims H."/>
            <person name="Horn M."/>
            <person name="Wagner M."/>
            <person name="Jensen G.J."/>
            <person name="Kyrpides N.C."/>
            <person name="Koonin E.V."/>
            <person name="Woyke T."/>
        </authorList>
    </citation>
    <scope>NUCLEOTIDE SEQUENCE</scope>
    <source>
        <strain evidence="9">ILV1</strain>
    </source>
</reference>
<gene>
    <name evidence="9" type="ORF">Indivirus_2_91</name>
</gene>
<dbReference type="PANTHER" id="PTHR10642:SF26">
    <property type="entry name" value="RIBONUCLEASE H1"/>
    <property type="match status" value="1"/>
</dbReference>
<feature type="domain" description="RNase H type-1" evidence="8">
    <location>
        <begin position="23"/>
        <end position="177"/>
    </location>
</feature>
<dbReference type="EC" id="3.1.26.4" evidence="3"/>
<dbReference type="Gene3D" id="3.30.420.10">
    <property type="entry name" value="Ribonuclease H-like superfamily/Ribonuclease H"/>
    <property type="match status" value="1"/>
</dbReference>
<dbReference type="EMBL" id="KY684086">
    <property type="protein sequence ID" value="ARF09712.1"/>
    <property type="molecule type" value="Genomic_DNA"/>
</dbReference>
<comment type="similarity">
    <text evidence="2">Belongs to the RNase H family.</text>
</comment>
<dbReference type="InterPro" id="IPR050092">
    <property type="entry name" value="RNase_H"/>
</dbReference>
<dbReference type="InterPro" id="IPR036397">
    <property type="entry name" value="RNaseH_sf"/>
</dbReference>
<evidence type="ECO:0000313" key="9">
    <source>
        <dbReference type="EMBL" id="ARF09712.1"/>
    </source>
</evidence>
<sequence>MSWKNDIKIKFYYKYSSRHFFMEKKSIIIFTDGACSANGKKCAKAGIGIHFPNGEFNDVSKKFTESPITNQRAELYAIQSALELVINTSLNEIIIYSDSLYSIKSLTEWVNNWEKNNWQSANNKPVKNLDLIKPIYRLLNLNKHRVKFIHVKSHTKEKTFEAVGNDKADKLACDGVLL</sequence>
<dbReference type="PANTHER" id="PTHR10642">
    <property type="entry name" value="RIBONUCLEASE H1"/>
    <property type="match status" value="1"/>
</dbReference>
<keyword evidence="7" id="KW-0378">Hydrolase</keyword>
<protein>
    <recommendedName>
        <fullName evidence="3">ribonuclease H</fullName>
        <ecNumber evidence="3">3.1.26.4</ecNumber>
    </recommendedName>
</protein>
<dbReference type="GO" id="GO:0004523">
    <property type="term" value="F:RNA-DNA hybrid ribonuclease activity"/>
    <property type="evidence" value="ECO:0007669"/>
    <property type="project" value="UniProtKB-EC"/>
</dbReference>
<evidence type="ECO:0000256" key="6">
    <source>
        <dbReference type="ARBA" id="ARBA00022759"/>
    </source>
</evidence>
<comment type="catalytic activity">
    <reaction evidence="1">
        <text>Endonucleolytic cleavage to 5'-phosphomonoester.</text>
        <dbReference type="EC" id="3.1.26.4"/>
    </reaction>
</comment>
<evidence type="ECO:0000256" key="4">
    <source>
        <dbReference type="ARBA" id="ARBA00022722"/>
    </source>
</evidence>